<evidence type="ECO:0000313" key="1">
    <source>
        <dbReference type="EMBL" id="ACM25571.1"/>
    </source>
</evidence>
<dbReference type="RefSeq" id="WP_012650990.1">
    <property type="nucleotide sequence ID" value="NC_011985.1"/>
</dbReference>
<evidence type="ECO:0000313" key="2">
    <source>
        <dbReference type="Proteomes" id="UP000001600"/>
    </source>
</evidence>
<dbReference type="Proteomes" id="UP000001600">
    <property type="component" value="Chromosome 1"/>
</dbReference>
<proteinExistence type="predicted"/>
<dbReference type="eggNOG" id="ENOG502ZFX4">
    <property type="taxonomic scope" value="Bacteria"/>
</dbReference>
<dbReference type="KEGG" id="ara:Arad_1020"/>
<sequence>MADLAVEDMITKSFLQRNLRWKKRDDAEFVYAAADPHEGTLVIRLNDFPAEPLYTLLCDSVPVESFDDWPPSWQVD</sequence>
<name>B9J9V3_RHIR8</name>
<dbReference type="HOGENOM" id="CLU_2768147_0_0_5"/>
<organism evidence="1 2">
    <name type="scientific">Rhizobium rhizogenes (strain K84 / ATCC BAA-868)</name>
    <name type="common">Agrobacterium radiobacter</name>
    <dbReference type="NCBI Taxonomy" id="311403"/>
    <lineage>
        <taxon>Bacteria</taxon>
        <taxon>Pseudomonadati</taxon>
        <taxon>Pseudomonadota</taxon>
        <taxon>Alphaproteobacteria</taxon>
        <taxon>Hyphomicrobiales</taxon>
        <taxon>Rhizobiaceae</taxon>
        <taxon>Rhizobium/Agrobacterium group</taxon>
        <taxon>Rhizobium</taxon>
    </lineage>
</organism>
<accession>B9J9V3</accession>
<dbReference type="AlphaFoldDB" id="B9J9V3"/>
<dbReference type="STRING" id="311403.Arad_1020"/>
<protein>
    <submittedName>
        <fullName evidence="1">Uncharacterized protein</fullName>
    </submittedName>
</protein>
<gene>
    <name evidence="1" type="ordered locus">Arad_1020</name>
</gene>
<reference evidence="1 2" key="1">
    <citation type="journal article" date="2009" name="J. Bacteriol.">
        <title>Genome sequences of three Agrobacterium biovars help elucidate the evolution of multichromosome genomes in bacteria.</title>
        <authorList>
            <person name="Slater S.C."/>
            <person name="Goldman B.S."/>
            <person name="Goodner B."/>
            <person name="Setubal J.C."/>
            <person name="Farrand S.K."/>
            <person name="Nester E.W."/>
            <person name="Burr T.J."/>
            <person name="Banta L."/>
            <person name="Dickerman A.W."/>
            <person name="Paulsen I."/>
            <person name="Otten L."/>
            <person name="Suen G."/>
            <person name="Welch R."/>
            <person name="Almeida N.F."/>
            <person name="Arnold F."/>
            <person name="Burton O.T."/>
            <person name="Du Z."/>
            <person name="Ewing A."/>
            <person name="Godsy E."/>
            <person name="Heisel S."/>
            <person name="Houmiel K.L."/>
            <person name="Jhaveri J."/>
            <person name="Lu J."/>
            <person name="Miller N.M."/>
            <person name="Norton S."/>
            <person name="Chen Q."/>
            <person name="Phoolcharoen W."/>
            <person name="Ohlin V."/>
            <person name="Ondrusek D."/>
            <person name="Pride N."/>
            <person name="Stricklin S.L."/>
            <person name="Sun J."/>
            <person name="Wheeler C."/>
            <person name="Wilson L."/>
            <person name="Zhu H."/>
            <person name="Wood D.W."/>
        </authorList>
    </citation>
    <scope>NUCLEOTIDE SEQUENCE [LARGE SCALE GENOMIC DNA]</scope>
    <source>
        <strain evidence="2">K84 / ATCC BAA-868</strain>
    </source>
</reference>
<dbReference type="EMBL" id="CP000628">
    <property type="protein sequence ID" value="ACM25571.1"/>
    <property type="molecule type" value="Genomic_DNA"/>
</dbReference>